<keyword evidence="3 5" id="KW-0238">DNA-binding</keyword>
<dbReference type="GO" id="GO:0000981">
    <property type="term" value="F:DNA-binding transcription factor activity, RNA polymerase II-specific"/>
    <property type="evidence" value="ECO:0007669"/>
    <property type="project" value="TreeGrafter"/>
</dbReference>
<proteinExistence type="predicted"/>
<reference evidence="9" key="2">
    <citation type="submission" date="2023-11" db="UniProtKB">
        <authorList>
            <consortium name="WormBaseParasite"/>
        </authorList>
    </citation>
    <scope>IDENTIFICATION</scope>
</reference>
<evidence type="ECO:0000313" key="8">
    <source>
        <dbReference type="Proteomes" id="UP000050792"/>
    </source>
</evidence>
<dbReference type="PROSITE" id="PS40000">
    <property type="entry name" value="DM_1"/>
    <property type="match status" value="2"/>
</dbReference>
<evidence type="ECO:0000256" key="5">
    <source>
        <dbReference type="PROSITE-ProRule" id="PRU00070"/>
    </source>
</evidence>
<dbReference type="PANTHER" id="PTHR12322">
    <property type="entry name" value="DOUBLESEX AND MAB-3 RELATED TRANSCRIPTION FACTOR DMRT"/>
    <property type="match status" value="1"/>
</dbReference>
<feature type="domain" description="DM" evidence="7">
    <location>
        <begin position="545"/>
        <end position="589"/>
    </location>
</feature>
<keyword evidence="1 5" id="KW-0479">Metal-binding</keyword>
<dbReference type="PANTHER" id="PTHR12322:SF116">
    <property type="entry name" value="DOUBLESEX-MAB RELATED 99B"/>
    <property type="match status" value="1"/>
</dbReference>
<evidence type="ECO:0000256" key="1">
    <source>
        <dbReference type="ARBA" id="ARBA00022723"/>
    </source>
</evidence>
<feature type="compositionally biased region" description="Low complexity" evidence="6">
    <location>
        <begin position="231"/>
        <end position="270"/>
    </location>
</feature>
<sequence length="1423" mass="161619">MTNSEISSICFKQESINDNSPTTSSSISTIPQFYSDNHHHHYNIHHLNSDTTYINEQELNFNNFVYTTTPPPPPTTTTTTNNPMSLSVNNKINSMLSISNNLLSKTLHNPFIHFNLTNPFNNNDHHHHHDHDDHDRDHQLIDEMDNSEFIHSIQQNQQNERIQNEMNYSTLTPTSSSSSSSAETAASASSLTECLKIKPMNNIPFSTVNVILNKDTIEQQFSVQKLGNTRNDNNNNNDNDNNLKNSLINLPSSSSSLFTSTHASKSSTSKFSHHHQNPRTTMTMGIGTPTATTTTTTTTTNTTRTSNTINRSICSQDYKEYGNSLRSTVQNRLNNHSHPHHHHHHHVHHYRTASICSRASYMCRKCKTHGHNIPVKRHKRTCPYTNCKCIKCHLVDQGRKVVAKQIALYRDQTGNSHQRDTHEQQASLNRVQTSANIHWLQTSTETVSSSPSSSMKKIPTTTTAALPIATTNLGRNGIDEAKMNKNATTTRNTTRLSDTTGIHDPSFCDERINSTLVQLSTHSNSLRSMVTMMDDKQTITSGPHCRRCRNHSIAVTWKGHKKTCPFRNCPCDPCRLINVRKDTEKTLREMVSHNELKPFTNVFKENRNNYSTPKLQSIVQSNSTLNDTNIQAEYPYKPSINPYNNNNNNKINVNHPNGNEKIEENLINQQINESLLLLSRPPKSSPCLTQLLHNNLSNNDNTDNTTTTTNNNNNNDPFVNTTSSQLNLKLNSRSNSIDSILSKNSSENYLNESLLPPLSYQLVTTLSNMNYLKEQTNSIQSIRQLKNSNHLTIHEINHLSSSSSSDWWLQSTNLLHNIPTTLTSVLSPTTLSMNINYPIENTLTTMNSIDCIQYDTCLGYIHQKGNDNNNNNINDSTEFDSVITTDLSQLNSIEDYYELPNVKNNLTNDTNVNFNYNDNYNKNYYYDNGDYFGPNIDFRNTSPYLCRINRSQAYNTTTNNLNSNINIHNNNNNNNNSCANHSNNPMNNKFGSYFTSQLPNETAFYCPERVSAVAAAAAAAAAMVAMTPAINNSPRRCSHHHYHHHHCHAHTHCHINQNFREDIQQRYGQGNIDDEYDDEDDDLVDNDDLLNEANTIDAKRHHHYHHMYNQSASIQHQQHHKPYETLDPELYSNLGQNRTVREGFPLIDGEIHVPSMDKTCVITGNSLPYIDEFPGLPVEHYSRFNKSPRDWINKETDDIGIPHEELTTLIRHTGNNSRKHELPLTTTFQPVSSTNYMPLAFNQLTVDKFHDPNLTTVSSAPSFMPLEINSSLPISFPRLPTNIPSSRTLDYSNPIWRNHSNLKMNHLLSDMHTQINISDNTHVSDDDIDDEDNDKQTNSRVSLNHLMNNSKLQYSRHIINQSEHGSDVNLSAWSLLQFSNDENQEIIDNNNNNSNNNNSNIVLSSGNVESTNRIRDENAILNR</sequence>
<protein>
    <recommendedName>
        <fullName evidence="7">DM domain-containing protein</fullName>
    </recommendedName>
</protein>
<evidence type="ECO:0000313" key="9">
    <source>
        <dbReference type="WBParaSite" id="SRDH1_58670.1"/>
    </source>
</evidence>
<feature type="DNA-binding region" description="DM" evidence="5">
    <location>
        <begin position="545"/>
        <end position="589"/>
    </location>
</feature>
<reference evidence="8" key="1">
    <citation type="submission" date="2022-06" db="EMBL/GenBank/DDBJ databases">
        <authorList>
            <person name="Berger JAMES D."/>
            <person name="Berger JAMES D."/>
        </authorList>
    </citation>
    <scope>NUCLEOTIDE SEQUENCE [LARGE SCALE GENOMIC DNA]</scope>
</reference>
<dbReference type="InterPro" id="IPR026607">
    <property type="entry name" value="DMRT"/>
</dbReference>
<dbReference type="SMART" id="SM00301">
    <property type="entry name" value="DM"/>
    <property type="match status" value="2"/>
</dbReference>
<dbReference type="Gene3D" id="4.10.1040.10">
    <property type="entry name" value="DM DNA-binding domain"/>
    <property type="match status" value="2"/>
</dbReference>
<evidence type="ECO:0000256" key="4">
    <source>
        <dbReference type="ARBA" id="ARBA00023242"/>
    </source>
</evidence>
<dbReference type="Proteomes" id="UP000050792">
    <property type="component" value="Unassembled WGS sequence"/>
</dbReference>
<dbReference type="GO" id="GO:0005634">
    <property type="term" value="C:nucleus"/>
    <property type="evidence" value="ECO:0007669"/>
    <property type="project" value="UniProtKB-SubCell"/>
</dbReference>
<feature type="compositionally biased region" description="Low complexity" evidence="6">
    <location>
        <begin position="278"/>
        <end position="304"/>
    </location>
</feature>
<dbReference type="InterPro" id="IPR036407">
    <property type="entry name" value="DM_DNA-bd_sf"/>
</dbReference>
<evidence type="ECO:0000256" key="6">
    <source>
        <dbReference type="SAM" id="MobiDB-lite"/>
    </source>
</evidence>
<dbReference type="InterPro" id="IPR001275">
    <property type="entry name" value="DM_DNA-bd"/>
</dbReference>
<comment type="subcellular location">
    <subcellularLocation>
        <location evidence="5">Nucleus</location>
    </subcellularLocation>
</comment>
<keyword evidence="2 5" id="KW-0862">Zinc</keyword>
<feature type="DNA-binding region" description="DM" evidence="5">
    <location>
        <begin position="363"/>
        <end position="410"/>
    </location>
</feature>
<dbReference type="GO" id="GO:0046872">
    <property type="term" value="F:metal ion binding"/>
    <property type="evidence" value="ECO:0007669"/>
    <property type="project" value="UniProtKB-KW"/>
</dbReference>
<dbReference type="WBParaSite" id="SRDH1_58670.1">
    <property type="protein sequence ID" value="SRDH1_58670.1"/>
    <property type="gene ID" value="SRDH1_58670"/>
</dbReference>
<feature type="domain" description="DM" evidence="7">
    <location>
        <begin position="363"/>
        <end position="410"/>
    </location>
</feature>
<dbReference type="PROSITE" id="PS50809">
    <property type="entry name" value="DM_2"/>
    <property type="match status" value="2"/>
</dbReference>
<evidence type="ECO:0000256" key="2">
    <source>
        <dbReference type="ARBA" id="ARBA00022833"/>
    </source>
</evidence>
<evidence type="ECO:0000256" key="3">
    <source>
        <dbReference type="ARBA" id="ARBA00023125"/>
    </source>
</evidence>
<organism evidence="8 9">
    <name type="scientific">Schistosoma rodhaini</name>
    <dbReference type="NCBI Taxonomy" id="6188"/>
    <lineage>
        <taxon>Eukaryota</taxon>
        <taxon>Metazoa</taxon>
        <taxon>Spiralia</taxon>
        <taxon>Lophotrochozoa</taxon>
        <taxon>Platyhelminthes</taxon>
        <taxon>Trematoda</taxon>
        <taxon>Digenea</taxon>
        <taxon>Strigeidida</taxon>
        <taxon>Schistosomatoidea</taxon>
        <taxon>Schistosomatidae</taxon>
        <taxon>Schistosoma</taxon>
    </lineage>
</organism>
<feature type="region of interest" description="Disordered" evidence="6">
    <location>
        <begin position="226"/>
        <end position="304"/>
    </location>
</feature>
<evidence type="ECO:0000259" key="7">
    <source>
        <dbReference type="PROSITE" id="PS50809"/>
    </source>
</evidence>
<keyword evidence="8" id="KW-1185">Reference proteome</keyword>
<feature type="region of interest" description="Disordered" evidence="6">
    <location>
        <begin position="695"/>
        <end position="721"/>
    </location>
</feature>
<dbReference type="Pfam" id="PF00751">
    <property type="entry name" value="DM"/>
    <property type="match status" value="2"/>
</dbReference>
<dbReference type="GO" id="GO:0000978">
    <property type="term" value="F:RNA polymerase II cis-regulatory region sequence-specific DNA binding"/>
    <property type="evidence" value="ECO:0007669"/>
    <property type="project" value="TreeGrafter"/>
</dbReference>
<keyword evidence="4 5" id="KW-0539">Nucleus</keyword>
<name>A0AA85FQI0_9TREM</name>
<dbReference type="SUPFAM" id="SSF82927">
    <property type="entry name" value="Cysteine-rich DNA binding domain, (DM domain)"/>
    <property type="match status" value="2"/>
</dbReference>
<accession>A0AA85FQI0</accession>
<dbReference type="GO" id="GO:0007548">
    <property type="term" value="P:sex differentiation"/>
    <property type="evidence" value="ECO:0007669"/>
    <property type="project" value="TreeGrafter"/>
</dbReference>